<gene>
    <name evidence="2" type="ORF">ANCCAN_02990</name>
</gene>
<feature type="non-terminal residue" evidence="2">
    <location>
        <position position="97"/>
    </location>
</feature>
<proteinExistence type="predicted"/>
<accession>A0A368H2F5</accession>
<feature type="region of interest" description="Disordered" evidence="1">
    <location>
        <begin position="1"/>
        <end position="50"/>
    </location>
</feature>
<evidence type="ECO:0000256" key="1">
    <source>
        <dbReference type="SAM" id="MobiDB-lite"/>
    </source>
</evidence>
<reference evidence="2 3" key="1">
    <citation type="submission" date="2014-10" db="EMBL/GenBank/DDBJ databases">
        <title>Draft genome of the hookworm Ancylostoma caninum.</title>
        <authorList>
            <person name="Mitreva M."/>
        </authorList>
    </citation>
    <scope>NUCLEOTIDE SEQUENCE [LARGE SCALE GENOMIC DNA]</scope>
    <source>
        <strain evidence="2 3">Baltimore</strain>
    </source>
</reference>
<sequence>MEVDIKSEEKENYANSDNDVSDSYVGSITSSSSSAAPSASEQSGVESVKSNEILHKDLLRAIGLSSGQIDRLYAAPVWAPMPRKKSEEEKEEGALEG</sequence>
<evidence type="ECO:0000313" key="3">
    <source>
        <dbReference type="Proteomes" id="UP000252519"/>
    </source>
</evidence>
<dbReference type="AlphaFoldDB" id="A0A368H2F5"/>
<comment type="caution">
    <text evidence="2">The sequence shown here is derived from an EMBL/GenBank/DDBJ whole genome shotgun (WGS) entry which is preliminary data.</text>
</comment>
<name>A0A368H2F5_ANCCA</name>
<feature type="compositionally biased region" description="Basic and acidic residues" evidence="1">
    <location>
        <begin position="1"/>
        <end position="12"/>
    </location>
</feature>
<organism evidence="2 3">
    <name type="scientific">Ancylostoma caninum</name>
    <name type="common">Dog hookworm</name>
    <dbReference type="NCBI Taxonomy" id="29170"/>
    <lineage>
        <taxon>Eukaryota</taxon>
        <taxon>Metazoa</taxon>
        <taxon>Ecdysozoa</taxon>
        <taxon>Nematoda</taxon>
        <taxon>Chromadorea</taxon>
        <taxon>Rhabditida</taxon>
        <taxon>Rhabditina</taxon>
        <taxon>Rhabditomorpha</taxon>
        <taxon>Strongyloidea</taxon>
        <taxon>Ancylostomatidae</taxon>
        <taxon>Ancylostomatinae</taxon>
        <taxon>Ancylostoma</taxon>
    </lineage>
</organism>
<protein>
    <submittedName>
        <fullName evidence="2">Uncharacterized protein</fullName>
    </submittedName>
</protein>
<dbReference type="EMBL" id="JOJR01000019">
    <property type="protein sequence ID" value="RCN50791.1"/>
    <property type="molecule type" value="Genomic_DNA"/>
</dbReference>
<dbReference type="Proteomes" id="UP000252519">
    <property type="component" value="Unassembled WGS sequence"/>
</dbReference>
<keyword evidence="3" id="KW-1185">Reference proteome</keyword>
<feature type="compositionally biased region" description="Low complexity" evidence="1">
    <location>
        <begin position="21"/>
        <end position="43"/>
    </location>
</feature>
<feature type="region of interest" description="Disordered" evidence="1">
    <location>
        <begin position="78"/>
        <end position="97"/>
    </location>
</feature>
<evidence type="ECO:0000313" key="2">
    <source>
        <dbReference type="EMBL" id="RCN50791.1"/>
    </source>
</evidence>